<feature type="non-terminal residue" evidence="1">
    <location>
        <position position="41"/>
    </location>
</feature>
<protein>
    <submittedName>
        <fullName evidence="1">Uncharacterized protein</fullName>
    </submittedName>
</protein>
<proteinExistence type="predicted"/>
<name>A0A392VHF8_9FABA</name>
<evidence type="ECO:0000313" key="1">
    <source>
        <dbReference type="EMBL" id="MCI87836.1"/>
    </source>
</evidence>
<organism evidence="1 2">
    <name type="scientific">Trifolium medium</name>
    <dbReference type="NCBI Taxonomy" id="97028"/>
    <lineage>
        <taxon>Eukaryota</taxon>
        <taxon>Viridiplantae</taxon>
        <taxon>Streptophyta</taxon>
        <taxon>Embryophyta</taxon>
        <taxon>Tracheophyta</taxon>
        <taxon>Spermatophyta</taxon>
        <taxon>Magnoliopsida</taxon>
        <taxon>eudicotyledons</taxon>
        <taxon>Gunneridae</taxon>
        <taxon>Pentapetalae</taxon>
        <taxon>rosids</taxon>
        <taxon>fabids</taxon>
        <taxon>Fabales</taxon>
        <taxon>Fabaceae</taxon>
        <taxon>Papilionoideae</taxon>
        <taxon>50 kb inversion clade</taxon>
        <taxon>NPAAA clade</taxon>
        <taxon>Hologalegina</taxon>
        <taxon>IRL clade</taxon>
        <taxon>Trifolieae</taxon>
        <taxon>Trifolium</taxon>
    </lineage>
</organism>
<accession>A0A392VHF8</accession>
<dbReference type="EMBL" id="LXQA011176587">
    <property type="protein sequence ID" value="MCI87836.1"/>
    <property type="molecule type" value="Genomic_DNA"/>
</dbReference>
<dbReference type="AlphaFoldDB" id="A0A392VHF8"/>
<dbReference type="Proteomes" id="UP000265520">
    <property type="component" value="Unassembled WGS sequence"/>
</dbReference>
<sequence length="41" mass="4800">MAPLKLEAAKYPDKRAATVLQEQFWATHDLDQEWSTHFIRG</sequence>
<evidence type="ECO:0000313" key="2">
    <source>
        <dbReference type="Proteomes" id="UP000265520"/>
    </source>
</evidence>
<keyword evidence="2" id="KW-1185">Reference proteome</keyword>
<comment type="caution">
    <text evidence="1">The sequence shown here is derived from an EMBL/GenBank/DDBJ whole genome shotgun (WGS) entry which is preliminary data.</text>
</comment>
<reference evidence="1 2" key="1">
    <citation type="journal article" date="2018" name="Front. Plant Sci.">
        <title>Red Clover (Trifolium pratense) and Zigzag Clover (T. medium) - A Picture of Genomic Similarities and Differences.</title>
        <authorList>
            <person name="Dluhosova J."/>
            <person name="Istvanek J."/>
            <person name="Nedelnik J."/>
            <person name="Repkova J."/>
        </authorList>
    </citation>
    <scope>NUCLEOTIDE SEQUENCE [LARGE SCALE GENOMIC DNA]</scope>
    <source>
        <strain evidence="2">cv. 10/8</strain>
        <tissue evidence="1">Leaf</tissue>
    </source>
</reference>